<dbReference type="InterPro" id="IPR053144">
    <property type="entry name" value="Acetyltransferase_Butenolide"/>
</dbReference>
<sequence>MASYIGDSPLSWRMSVPVPPAAGATDAKDCAPATEPARQEEQTEEHYLCSSDPALVQLDALHDAISSELLWWAKPMSRSHLIAMVNNSVCLGVYRLASSGSSESCDESTNEMIGFARLITDRVTFAYLTDVYILPAYQRRGLGAWMMRCLHELCAGSKPGHEQSTPASTGWPNLRSLWLVASSPSAASMYAKALGAEEAGRYRSTPGVPDSGMALLEMAGPANSTRQRMKLVKNESSSA</sequence>
<protein>
    <recommendedName>
        <fullName evidence="2">N-acetyltransferase domain-containing protein</fullName>
    </recommendedName>
</protein>
<evidence type="ECO:0000259" key="2">
    <source>
        <dbReference type="PROSITE" id="PS51186"/>
    </source>
</evidence>
<dbReference type="Pfam" id="PF13508">
    <property type="entry name" value="Acetyltransf_7"/>
    <property type="match status" value="1"/>
</dbReference>
<dbReference type="InterPro" id="IPR000182">
    <property type="entry name" value="GNAT_dom"/>
</dbReference>
<dbReference type="Gene3D" id="3.40.630.30">
    <property type="match status" value="1"/>
</dbReference>
<name>A0ABP0DKF1_9PEZI</name>
<dbReference type="SUPFAM" id="SSF55729">
    <property type="entry name" value="Acyl-CoA N-acyltransferases (Nat)"/>
    <property type="match status" value="1"/>
</dbReference>
<keyword evidence="4" id="KW-1185">Reference proteome</keyword>
<gene>
    <name evidence="3" type="ORF">SEPCBS119000_002892</name>
</gene>
<feature type="domain" description="N-acetyltransferase" evidence="2">
    <location>
        <begin position="107"/>
        <end position="223"/>
    </location>
</feature>
<dbReference type="EMBL" id="CAWUON010000033">
    <property type="protein sequence ID" value="CAK7268106.1"/>
    <property type="molecule type" value="Genomic_DNA"/>
</dbReference>
<organism evidence="3 4">
    <name type="scientific">Sporothrix epigloea</name>
    <dbReference type="NCBI Taxonomy" id="1892477"/>
    <lineage>
        <taxon>Eukaryota</taxon>
        <taxon>Fungi</taxon>
        <taxon>Dikarya</taxon>
        <taxon>Ascomycota</taxon>
        <taxon>Pezizomycotina</taxon>
        <taxon>Sordariomycetes</taxon>
        <taxon>Sordariomycetidae</taxon>
        <taxon>Ophiostomatales</taxon>
        <taxon>Ophiostomataceae</taxon>
        <taxon>Sporothrix</taxon>
    </lineage>
</organism>
<accession>A0ABP0DKF1</accession>
<dbReference type="CDD" id="cd04301">
    <property type="entry name" value="NAT_SF"/>
    <property type="match status" value="1"/>
</dbReference>
<feature type="region of interest" description="Disordered" evidence="1">
    <location>
        <begin position="23"/>
        <end position="45"/>
    </location>
</feature>
<evidence type="ECO:0000256" key="1">
    <source>
        <dbReference type="SAM" id="MobiDB-lite"/>
    </source>
</evidence>
<evidence type="ECO:0000313" key="4">
    <source>
        <dbReference type="Proteomes" id="UP001642502"/>
    </source>
</evidence>
<evidence type="ECO:0000313" key="3">
    <source>
        <dbReference type="EMBL" id="CAK7268106.1"/>
    </source>
</evidence>
<reference evidence="3 4" key="1">
    <citation type="submission" date="2024-01" db="EMBL/GenBank/DDBJ databases">
        <authorList>
            <person name="Allen C."/>
            <person name="Tagirdzhanova G."/>
        </authorList>
    </citation>
    <scope>NUCLEOTIDE SEQUENCE [LARGE SCALE GENOMIC DNA]</scope>
    <source>
        <strain evidence="3 4">CBS 119000</strain>
    </source>
</reference>
<comment type="caution">
    <text evidence="3">The sequence shown here is derived from an EMBL/GenBank/DDBJ whole genome shotgun (WGS) entry which is preliminary data.</text>
</comment>
<dbReference type="PANTHER" id="PTHR43233:SF1">
    <property type="entry name" value="FAMILY N-ACETYLTRANSFERASE, PUTATIVE (AFU_ORTHOLOGUE AFUA_6G03350)-RELATED"/>
    <property type="match status" value="1"/>
</dbReference>
<proteinExistence type="predicted"/>
<dbReference type="InterPro" id="IPR016181">
    <property type="entry name" value="Acyl_CoA_acyltransferase"/>
</dbReference>
<dbReference type="PANTHER" id="PTHR43233">
    <property type="entry name" value="FAMILY N-ACETYLTRANSFERASE, PUTATIVE (AFU_ORTHOLOGUE AFUA_6G03350)-RELATED"/>
    <property type="match status" value="1"/>
</dbReference>
<dbReference type="PROSITE" id="PS51186">
    <property type="entry name" value="GNAT"/>
    <property type="match status" value="1"/>
</dbReference>
<dbReference type="Proteomes" id="UP001642502">
    <property type="component" value="Unassembled WGS sequence"/>
</dbReference>